<evidence type="ECO:0000259" key="2">
    <source>
        <dbReference type="Pfam" id="PF05569"/>
    </source>
</evidence>
<feature type="transmembrane region" description="Helical" evidence="1">
    <location>
        <begin position="78"/>
        <end position="99"/>
    </location>
</feature>
<evidence type="ECO:0000256" key="1">
    <source>
        <dbReference type="SAM" id="Phobius"/>
    </source>
</evidence>
<organism evidence="3 4">
    <name type="scientific">Aporhodopirellula rubra</name>
    <dbReference type="NCBI Taxonomy" id="980271"/>
    <lineage>
        <taxon>Bacteria</taxon>
        <taxon>Pseudomonadati</taxon>
        <taxon>Planctomycetota</taxon>
        <taxon>Planctomycetia</taxon>
        <taxon>Pirellulales</taxon>
        <taxon>Pirellulaceae</taxon>
        <taxon>Aporhodopirellula</taxon>
    </lineage>
</organism>
<reference evidence="3 4" key="1">
    <citation type="submission" date="2020-08" db="EMBL/GenBank/DDBJ databases">
        <title>Genomic Encyclopedia of Type Strains, Phase III (KMG-III): the genomes of soil and plant-associated and newly described type strains.</title>
        <authorList>
            <person name="Whitman W."/>
        </authorList>
    </citation>
    <scope>NUCLEOTIDE SEQUENCE [LARGE SCALE GENOMIC DNA]</scope>
    <source>
        <strain evidence="3 4">CECT 8075</strain>
    </source>
</reference>
<dbReference type="PANTHER" id="PTHR34978">
    <property type="entry name" value="POSSIBLE SENSOR-TRANSDUCER PROTEIN BLAR"/>
    <property type="match status" value="1"/>
</dbReference>
<sequence>MDPRFTFEVGSTLCLQITAIIATTFILQRWIADARWGCRLWTTCFLCIIGVVIAALLLPHRRLFHFPSGITHETTLGIIVWESRAATVLFFVWALGVAWSMLKTLVRCLCLLRFLKYECDPVDSKTQLPALARTPSATTSCAHGSTTETTHPTIALIDHVAILTSPNIQGPFCWQLHQPVIVLPTSLLKEDDLTLRHILLHELEHLRTQHPMQHFLQGVCSTLFWFHPLVWSASRDAELTREYLCDEVAAKSIGKFGAYLRTLAKVAERCGNTSCDKVPSGTLAFGNRPSALIRRSNRLVKLAQGQQPTPVWRPIVATTTLLLCAGLVQQVWLPTNAMASQRSDWSPWPKWTAKALHHVDVHVRDFELFEDRVQLHDLIYKDD</sequence>
<proteinExistence type="predicted"/>
<comment type="caution">
    <text evidence="3">The sequence shown here is derived from an EMBL/GenBank/DDBJ whole genome shotgun (WGS) entry which is preliminary data.</text>
</comment>
<feature type="transmembrane region" description="Helical" evidence="1">
    <location>
        <begin position="6"/>
        <end position="27"/>
    </location>
</feature>
<accession>A0A7W5E1K0</accession>
<evidence type="ECO:0000313" key="4">
    <source>
        <dbReference type="Proteomes" id="UP000536179"/>
    </source>
</evidence>
<dbReference type="RefSeq" id="WP_184306664.1">
    <property type="nucleotide sequence ID" value="NZ_JACHXU010000016.1"/>
</dbReference>
<dbReference type="Pfam" id="PF05569">
    <property type="entry name" value="Peptidase_M56"/>
    <property type="match status" value="1"/>
</dbReference>
<keyword evidence="1" id="KW-0472">Membrane</keyword>
<feature type="domain" description="Peptidase M56" evidence="2">
    <location>
        <begin position="140"/>
        <end position="262"/>
    </location>
</feature>
<name>A0A7W5E1K0_9BACT</name>
<feature type="transmembrane region" description="Helical" evidence="1">
    <location>
        <begin position="39"/>
        <end position="58"/>
    </location>
</feature>
<dbReference type="CDD" id="cd07341">
    <property type="entry name" value="M56_BlaR1_MecR1_like"/>
    <property type="match status" value="1"/>
</dbReference>
<keyword evidence="1" id="KW-0812">Transmembrane</keyword>
<dbReference type="AlphaFoldDB" id="A0A7W5E1K0"/>
<keyword evidence="4" id="KW-1185">Reference proteome</keyword>
<protein>
    <recommendedName>
        <fullName evidence="2">Peptidase M56 domain-containing protein</fullName>
    </recommendedName>
</protein>
<dbReference type="InterPro" id="IPR052173">
    <property type="entry name" value="Beta-lactam_resp_regulator"/>
</dbReference>
<keyword evidence="1" id="KW-1133">Transmembrane helix</keyword>
<dbReference type="Proteomes" id="UP000536179">
    <property type="component" value="Unassembled WGS sequence"/>
</dbReference>
<dbReference type="EMBL" id="JACHXU010000016">
    <property type="protein sequence ID" value="MBB3208481.1"/>
    <property type="molecule type" value="Genomic_DNA"/>
</dbReference>
<dbReference type="InterPro" id="IPR008756">
    <property type="entry name" value="Peptidase_M56"/>
</dbReference>
<dbReference type="PANTHER" id="PTHR34978:SF3">
    <property type="entry name" value="SLR0241 PROTEIN"/>
    <property type="match status" value="1"/>
</dbReference>
<gene>
    <name evidence="3" type="ORF">FHS27_004310</name>
</gene>
<evidence type="ECO:0000313" key="3">
    <source>
        <dbReference type="EMBL" id="MBB3208481.1"/>
    </source>
</evidence>